<evidence type="ECO:0000256" key="2">
    <source>
        <dbReference type="SAM" id="SignalP"/>
    </source>
</evidence>
<keyword evidence="1" id="KW-0472">Membrane</keyword>
<evidence type="ECO:0000256" key="1">
    <source>
        <dbReference type="SAM" id="Phobius"/>
    </source>
</evidence>
<sequence>MIITLILIQAFVVSDAALNGYLFYKDAVCSGENYIKGKLVFGYSSTSNETTLEGFTVDKYDGPCKYFRGGFFDFDYDNTDDDSLTRVGYCMQCDGVVGCSKTQDSCSNFASLKPVEDTDDDSYGRVDDYTLSRAMLAEDALYDQIYKSNTYLLKGFRLYSIIGGLIAMGALLGLLSMSIKYVHQETIERKSSEDCGFACMDFKNLVTDQVITLERKKSELAQEAAVLIPSFMFESEKDLFEKELT</sequence>
<evidence type="ECO:0000313" key="3">
    <source>
        <dbReference type="EMBL" id="CAE0458035.1"/>
    </source>
</evidence>
<name>A0A7S3PWN7_9STRA</name>
<reference evidence="3" key="1">
    <citation type="submission" date="2021-01" db="EMBL/GenBank/DDBJ databases">
        <authorList>
            <person name="Corre E."/>
            <person name="Pelletier E."/>
            <person name="Niang G."/>
            <person name="Scheremetjew M."/>
            <person name="Finn R."/>
            <person name="Kale V."/>
            <person name="Holt S."/>
            <person name="Cochrane G."/>
            <person name="Meng A."/>
            <person name="Brown T."/>
            <person name="Cohen L."/>
        </authorList>
    </citation>
    <scope>NUCLEOTIDE SEQUENCE</scope>
    <source>
        <strain evidence="3">MM31A-1</strain>
    </source>
</reference>
<accession>A0A7S3PWN7</accession>
<feature type="signal peptide" evidence="2">
    <location>
        <begin position="1"/>
        <end position="16"/>
    </location>
</feature>
<keyword evidence="2" id="KW-0732">Signal</keyword>
<feature type="transmembrane region" description="Helical" evidence="1">
    <location>
        <begin position="158"/>
        <end position="182"/>
    </location>
</feature>
<dbReference type="AlphaFoldDB" id="A0A7S3PWN7"/>
<keyword evidence="1" id="KW-0812">Transmembrane</keyword>
<keyword evidence="1" id="KW-1133">Transmembrane helix</keyword>
<dbReference type="EMBL" id="HBIO01004184">
    <property type="protein sequence ID" value="CAE0458035.1"/>
    <property type="molecule type" value="Transcribed_RNA"/>
</dbReference>
<protein>
    <submittedName>
        <fullName evidence="3">Uncharacterized protein</fullName>
    </submittedName>
</protein>
<proteinExistence type="predicted"/>
<feature type="chain" id="PRO_5030589397" evidence="2">
    <location>
        <begin position="17"/>
        <end position="245"/>
    </location>
</feature>
<organism evidence="3">
    <name type="scientific">Chaetoceros debilis</name>
    <dbReference type="NCBI Taxonomy" id="122233"/>
    <lineage>
        <taxon>Eukaryota</taxon>
        <taxon>Sar</taxon>
        <taxon>Stramenopiles</taxon>
        <taxon>Ochrophyta</taxon>
        <taxon>Bacillariophyta</taxon>
        <taxon>Coscinodiscophyceae</taxon>
        <taxon>Chaetocerotophycidae</taxon>
        <taxon>Chaetocerotales</taxon>
        <taxon>Chaetocerotaceae</taxon>
        <taxon>Chaetoceros</taxon>
    </lineage>
</organism>
<gene>
    <name evidence="3" type="ORF">CDEB00056_LOCUS2876</name>
</gene>